<name>A0ABS7TKW3_9BACT</name>
<accession>A0ABS7TKW3</accession>
<protein>
    <submittedName>
        <fullName evidence="2">Substrate-binding domain-containing protein</fullName>
    </submittedName>
</protein>
<evidence type="ECO:0000313" key="3">
    <source>
        <dbReference type="Proteomes" id="UP001139031"/>
    </source>
</evidence>
<reference evidence="2" key="1">
    <citation type="submission" date="2021-08" db="EMBL/GenBank/DDBJ databases">
        <authorList>
            <person name="Stevens D.C."/>
        </authorList>
    </citation>
    <scope>NUCLEOTIDE SEQUENCE</scope>
    <source>
        <strain evidence="2">DSM 53165</strain>
    </source>
</reference>
<comment type="caution">
    <text evidence="2">The sequence shown here is derived from an EMBL/GenBank/DDBJ whole genome shotgun (WGS) entry which is preliminary data.</text>
</comment>
<sequence length="510" mass="56540">MEVAIRIGLALALSLLVIALFRLGRRAPARPEDEVRPRGWSSIVGNALFLAALWAVVGVIAAFMAFGGNLVDAVPPVAEFVEIRGEPGDAAPACGPPGPRGRPHLVEVVHSTDQGPWLAQAADAFMEQCPNVQLRLTARDDFEAASAILRGELRPTLWAPAEELSLRYLDIRWREQSAESLFRIDERRPLVRSPLVVLLHEKQFRALRAIREADGDGVGFWVDALCPTIPRAPALDGVLEKDMLPGNWLDWYQQRNPPPPQPDPRLVTKKARSAPAVPPTPAAPLIPTPEELGSWGRVKLGFPAPNSAGGLATLLLMARQHLLADTAGDIALALEREGEVLQRWLRRCHAGRDVWFGSAALLTDHFFDLGPTSYDGVVTYESLVFPILARLSADELGEVRVYYPSTTLVAEHPAVLMWPDDEGRALELDAARRWLEYLDRQEVQQSAITHGLRPGRLERPLSAFDLERNPFLDLRRFGIELEPTIEEPPRPDGSVLRRLLELWRDATGRN</sequence>
<evidence type="ECO:0000313" key="2">
    <source>
        <dbReference type="EMBL" id="MBZ5708854.1"/>
    </source>
</evidence>
<keyword evidence="1" id="KW-1133">Transmembrane helix</keyword>
<keyword evidence="3" id="KW-1185">Reference proteome</keyword>
<keyword evidence="1" id="KW-0812">Transmembrane</keyword>
<evidence type="ECO:0000256" key="1">
    <source>
        <dbReference type="SAM" id="Phobius"/>
    </source>
</evidence>
<dbReference type="SUPFAM" id="SSF53850">
    <property type="entry name" value="Periplasmic binding protein-like II"/>
    <property type="match status" value="1"/>
</dbReference>
<proteinExistence type="predicted"/>
<feature type="transmembrane region" description="Helical" evidence="1">
    <location>
        <begin position="6"/>
        <end position="23"/>
    </location>
</feature>
<dbReference type="Proteomes" id="UP001139031">
    <property type="component" value="Unassembled WGS sequence"/>
</dbReference>
<gene>
    <name evidence="2" type="ORF">K7C98_06270</name>
</gene>
<dbReference type="EMBL" id="JAIRAU010000002">
    <property type="protein sequence ID" value="MBZ5708854.1"/>
    <property type="molecule type" value="Genomic_DNA"/>
</dbReference>
<dbReference type="RefSeq" id="WP_224190634.1">
    <property type="nucleotide sequence ID" value="NZ_JAIRAU010000002.1"/>
</dbReference>
<feature type="transmembrane region" description="Helical" evidence="1">
    <location>
        <begin position="43"/>
        <end position="66"/>
    </location>
</feature>
<keyword evidence="1" id="KW-0472">Membrane</keyword>
<organism evidence="2 3">
    <name type="scientific">Nannocystis pusilla</name>
    <dbReference type="NCBI Taxonomy" id="889268"/>
    <lineage>
        <taxon>Bacteria</taxon>
        <taxon>Pseudomonadati</taxon>
        <taxon>Myxococcota</taxon>
        <taxon>Polyangia</taxon>
        <taxon>Nannocystales</taxon>
        <taxon>Nannocystaceae</taxon>
        <taxon>Nannocystis</taxon>
    </lineage>
</organism>